<dbReference type="Proteomes" id="UP000288805">
    <property type="component" value="Unassembled WGS sequence"/>
</dbReference>
<gene>
    <name evidence="1" type="primary">VvCHDh000899_1</name>
    <name evidence="1" type="ORF">CK203_097652</name>
</gene>
<dbReference type="OrthoDB" id="37537at2759"/>
<dbReference type="EMBL" id="QGNW01001765">
    <property type="protein sequence ID" value="RVW31165.1"/>
    <property type="molecule type" value="Genomic_DNA"/>
</dbReference>
<name>A0A438D6P9_VITVI</name>
<sequence>MALYVSSACFCGFSQKRVERIKAVASEGFATVKTEEEKVKLGGSDLKVTKLGIGAWSWGDTSYWNNFEWMIK</sequence>
<proteinExistence type="predicted"/>
<protein>
    <submittedName>
        <fullName evidence="1">Putative oxidoreductase, chloroplastic</fullName>
    </submittedName>
</protein>
<accession>A0A438D6P9</accession>
<organism evidence="1 2">
    <name type="scientific">Vitis vinifera</name>
    <name type="common">Grape</name>
    <dbReference type="NCBI Taxonomy" id="29760"/>
    <lineage>
        <taxon>Eukaryota</taxon>
        <taxon>Viridiplantae</taxon>
        <taxon>Streptophyta</taxon>
        <taxon>Embryophyta</taxon>
        <taxon>Tracheophyta</taxon>
        <taxon>Spermatophyta</taxon>
        <taxon>Magnoliopsida</taxon>
        <taxon>eudicotyledons</taxon>
        <taxon>Gunneridae</taxon>
        <taxon>Pentapetalae</taxon>
        <taxon>rosids</taxon>
        <taxon>Vitales</taxon>
        <taxon>Vitaceae</taxon>
        <taxon>Viteae</taxon>
        <taxon>Vitis</taxon>
    </lineage>
</organism>
<comment type="caution">
    <text evidence="1">The sequence shown here is derived from an EMBL/GenBank/DDBJ whole genome shotgun (WGS) entry which is preliminary data.</text>
</comment>
<evidence type="ECO:0000313" key="2">
    <source>
        <dbReference type="Proteomes" id="UP000288805"/>
    </source>
</evidence>
<evidence type="ECO:0000313" key="1">
    <source>
        <dbReference type="EMBL" id="RVW31165.1"/>
    </source>
</evidence>
<reference evidence="1 2" key="1">
    <citation type="journal article" date="2018" name="PLoS Genet.">
        <title>Population sequencing reveals clonal diversity and ancestral inbreeding in the grapevine cultivar Chardonnay.</title>
        <authorList>
            <person name="Roach M.J."/>
            <person name="Johnson D.L."/>
            <person name="Bohlmann J."/>
            <person name="van Vuuren H.J."/>
            <person name="Jones S.J."/>
            <person name="Pretorius I.S."/>
            <person name="Schmidt S.A."/>
            <person name="Borneman A.R."/>
        </authorList>
    </citation>
    <scope>NUCLEOTIDE SEQUENCE [LARGE SCALE GENOMIC DNA]</scope>
    <source>
        <strain evidence="2">cv. Chardonnay</strain>
        <tissue evidence="1">Leaf</tissue>
    </source>
</reference>
<dbReference type="AlphaFoldDB" id="A0A438D6P9"/>